<name>A0ABP8K6R2_9BACT</name>
<sequence>MKRIAYLLMLVATPLLLSRCSVNRQIAEAKTLGDCKFDLVSADSVYLAGYNIREFRKIEEFNPLKYPRIASGVLLGSVPLDAHINLEIVNPTSRLAAINQLEYRVLLADVELVNGLLNQRIEVAPRGGRTIVPVRLRTNAYRLITDANTRDAFINFVRNLSGTPDTNPSTLTIKIKPTLSLGNKQVDYPGYITINQQVTNKILTGGR</sequence>
<feature type="chain" id="PRO_5046067689" description="Late embryogenesis abundant protein" evidence="1">
    <location>
        <begin position="18"/>
        <end position="207"/>
    </location>
</feature>
<evidence type="ECO:0000313" key="3">
    <source>
        <dbReference type="Proteomes" id="UP001500936"/>
    </source>
</evidence>
<feature type="signal peptide" evidence="1">
    <location>
        <begin position="1"/>
        <end position="17"/>
    </location>
</feature>
<dbReference type="RefSeq" id="WP_345265579.1">
    <property type="nucleotide sequence ID" value="NZ_BAABHB010000002.1"/>
</dbReference>
<dbReference type="SUPFAM" id="SSF117070">
    <property type="entry name" value="LEA14-like"/>
    <property type="match status" value="1"/>
</dbReference>
<dbReference type="Gene3D" id="2.60.40.10">
    <property type="entry name" value="Immunoglobulins"/>
    <property type="match status" value="1"/>
</dbReference>
<proteinExistence type="predicted"/>
<accession>A0ABP8K6R2</accession>
<dbReference type="EMBL" id="BAABHB010000002">
    <property type="protein sequence ID" value="GAA4401245.1"/>
    <property type="molecule type" value="Genomic_DNA"/>
</dbReference>
<reference evidence="3" key="1">
    <citation type="journal article" date="2019" name="Int. J. Syst. Evol. Microbiol.">
        <title>The Global Catalogue of Microorganisms (GCM) 10K type strain sequencing project: providing services to taxonomists for standard genome sequencing and annotation.</title>
        <authorList>
            <consortium name="The Broad Institute Genomics Platform"/>
            <consortium name="The Broad Institute Genome Sequencing Center for Infectious Disease"/>
            <person name="Wu L."/>
            <person name="Ma J."/>
        </authorList>
    </citation>
    <scope>NUCLEOTIDE SEQUENCE [LARGE SCALE GENOMIC DNA]</scope>
    <source>
        <strain evidence="3">JCM 17925</strain>
    </source>
</reference>
<keyword evidence="1" id="KW-0732">Signal</keyword>
<dbReference type="Proteomes" id="UP001500936">
    <property type="component" value="Unassembled WGS sequence"/>
</dbReference>
<organism evidence="2 3">
    <name type="scientific">Nibrella viscosa</name>
    <dbReference type="NCBI Taxonomy" id="1084524"/>
    <lineage>
        <taxon>Bacteria</taxon>
        <taxon>Pseudomonadati</taxon>
        <taxon>Bacteroidota</taxon>
        <taxon>Cytophagia</taxon>
        <taxon>Cytophagales</taxon>
        <taxon>Spirosomataceae</taxon>
        <taxon>Nibrella</taxon>
    </lineage>
</organism>
<dbReference type="InterPro" id="IPR013783">
    <property type="entry name" value="Ig-like_fold"/>
</dbReference>
<evidence type="ECO:0000256" key="1">
    <source>
        <dbReference type="SAM" id="SignalP"/>
    </source>
</evidence>
<protein>
    <recommendedName>
        <fullName evidence="4">Late embryogenesis abundant protein</fullName>
    </recommendedName>
</protein>
<comment type="caution">
    <text evidence="2">The sequence shown here is derived from an EMBL/GenBank/DDBJ whole genome shotgun (WGS) entry which is preliminary data.</text>
</comment>
<evidence type="ECO:0008006" key="4">
    <source>
        <dbReference type="Google" id="ProtNLM"/>
    </source>
</evidence>
<evidence type="ECO:0000313" key="2">
    <source>
        <dbReference type="EMBL" id="GAA4401245.1"/>
    </source>
</evidence>
<keyword evidence="3" id="KW-1185">Reference proteome</keyword>
<gene>
    <name evidence="2" type="ORF">GCM10023187_15200</name>
</gene>